<evidence type="ECO:0000313" key="2">
    <source>
        <dbReference type="EMBL" id="ELU08539.1"/>
    </source>
</evidence>
<reference evidence="3" key="3">
    <citation type="submission" date="2015-06" db="UniProtKB">
        <authorList>
            <consortium name="EnsemblMetazoa"/>
        </authorList>
    </citation>
    <scope>IDENTIFICATION</scope>
</reference>
<dbReference type="HOGENOM" id="CLU_1950817_0_0_1"/>
<feature type="signal peptide" evidence="1">
    <location>
        <begin position="1"/>
        <end position="18"/>
    </location>
</feature>
<dbReference type="EMBL" id="AMQN01006721">
    <property type="status" value="NOT_ANNOTATED_CDS"/>
    <property type="molecule type" value="Genomic_DNA"/>
</dbReference>
<protein>
    <recommendedName>
        <fullName evidence="5">Farnesoic acid O-methyl transferase domain-containing protein</fullName>
    </recommendedName>
</protein>
<keyword evidence="4" id="KW-1185">Reference proteome</keyword>
<dbReference type="AlphaFoldDB" id="R7UPU9"/>
<dbReference type="EMBL" id="KB299000">
    <property type="protein sequence ID" value="ELU08539.1"/>
    <property type="molecule type" value="Genomic_DNA"/>
</dbReference>
<sequence>MKIFLVLTVALLSDLAMGDIDMCLMNKLTKSTPIKFRDFIITQKKNTSRKMSEQTGAMKIQLLDCSHMRYFWLSWGKSELSFGQGLKVGDGKLYTFKDKAVLAEKNHLFSYAVFNGFAEFENECGKIAD</sequence>
<evidence type="ECO:0000313" key="4">
    <source>
        <dbReference type="Proteomes" id="UP000014760"/>
    </source>
</evidence>
<reference evidence="4" key="1">
    <citation type="submission" date="2012-12" db="EMBL/GenBank/DDBJ databases">
        <authorList>
            <person name="Hellsten U."/>
            <person name="Grimwood J."/>
            <person name="Chapman J.A."/>
            <person name="Shapiro H."/>
            <person name="Aerts A."/>
            <person name="Otillar R.P."/>
            <person name="Terry A.Y."/>
            <person name="Boore J.L."/>
            <person name="Simakov O."/>
            <person name="Marletaz F."/>
            <person name="Cho S.-J."/>
            <person name="Edsinger-Gonzales E."/>
            <person name="Havlak P."/>
            <person name="Kuo D.-H."/>
            <person name="Larsson T."/>
            <person name="Lv J."/>
            <person name="Arendt D."/>
            <person name="Savage R."/>
            <person name="Osoegawa K."/>
            <person name="de Jong P."/>
            <person name="Lindberg D.R."/>
            <person name="Seaver E.C."/>
            <person name="Weisblat D.A."/>
            <person name="Putnam N.H."/>
            <person name="Grigoriev I.V."/>
            <person name="Rokhsar D.S."/>
        </authorList>
    </citation>
    <scope>NUCLEOTIDE SEQUENCE</scope>
    <source>
        <strain evidence="4">I ESC-2004</strain>
    </source>
</reference>
<keyword evidence="1" id="KW-0732">Signal</keyword>
<evidence type="ECO:0000313" key="3">
    <source>
        <dbReference type="EnsemblMetazoa" id="CapteP204793"/>
    </source>
</evidence>
<accession>R7UPU9</accession>
<evidence type="ECO:0000256" key="1">
    <source>
        <dbReference type="SAM" id="SignalP"/>
    </source>
</evidence>
<organism evidence="2">
    <name type="scientific">Capitella teleta</name>
    <name type="common">Polychaete worm</name>
    <dbReference type="NCBI Taxonomy" id="283909"/>
    <lineage>
        <taxon>Eukaryota</taxon>
        <taxon>Metazoa</taxon>
        <taxon>Spiralia</taxon>
        <taxon>Lophotrochozoa</taxon>
        <taxon>Annelida</taxon>
        <taxon>Polychaeta</taxon>
        <taxon>Sedentaria</taxon>
        <taxon>Scolecida</taxon>
        <taxon>Capitellidae</taxon>
        <taxon>Capitella</taxon>
    </lineage>
</organism>
<reference evidence="2 4" key="2">
    <citation type="journal article" date="2013" name="Nature">
        <title>Insights into bilaterian evolution from three spiralian genomes.</title>
        <authorList>
            <person name="Simakov O."/>
            <person name="Marletaz F."/>
            <person name="Cho S.J."/>
            <person name="Edsinger-Gonzales E."/>
            <person name="Havlak P."/>
            <person name="Hellsten U."/>
            <person name="Kuo D.H."/>
            <person name="Larsson T."/>
            <person name="Lv J."/>
            <person name="Arendt D."/>
            <person name="Savage R."/>
            <person name="Osoegawa K."/>
            <person name="de Jong P."/>
            <person name="Grimwood J."/>
            <person name="Chapman J.A."/>
            <person name="Shapiro H."/>
            <person name="Aerts A."/>
            <person name="Otillar R.P."/>
            <person name="Terry A.Y."/>
            <person name="Boore J.L."/>
            <person name="Grigoriev I.V."/>
            <person name="Lindberg D.R."/>
            <person name="Seaver E.C."/>
            <person name="Weisblat D.A."/>
            <person name="Putnam N.H."/>
            <person name="Rokhsar D.S."/>
        </authorList>
    </citation>
    <scope>NUCLEOTIDE SEQUENCE</scope>
    <source>
        <strain evidence="2 4">I ESC-2004</strain>
    </source>
</reference>
<dbReference type="Proteomes" id="UP000014760">
    <property type="component" value="Unassembled WGS sequence"/>
</dbReference>
<gene>
    <name evidence="2" type="ORF">CAPTEDRAFT_204793</name>
</gene>
<proteinExistence type="predicted"/>
<name>R7UPU9_CAPTE</name>
<evidence type="ECO:0008006" key="5">
    <source>
        <dbReference type="Google" id="ProtNLM"/>
    </source>
</evidence>
<feature type="chain" id="PRO_5008788224" description="Farnesoic acid O-methyl transferase domain-containing protein" evidence="1">
    <location>
        <begin position="19"/>
        <end position="129"/>
    </location>
</feature>
<dbReference type="EnsemblMetazoa" id="CapteT204793">
    <property type="protein sequence ID" value="CapteP204793"/>
    <property type="gene ID" value="CapteG204793"/>
</dbReference>